<keyword evidence="2" id="KW-0863">Zinc-finger</keyword>
<reference evidence="4" key="1">
    <citation type="submission" date="2023-04" db="EMBL/GenBank/DDBJ databases">
        <authorList>
            <person name="Vijverberg K."/>
            <person name="Xiong W."/>
            <person name="Schranz E."/>
        </authorList>
    </citation>
    <scope>NUCLEOTIDE SEQUENCE</scope>
</reference>
<dbReference type="SUPFAM" id="SSF57903">
    <property type="entry name" value="FYVE/PHD zinc finger"/>
    <property type="match status" value="1"/>
</dbReference>
<accession>A0AA36EAY4</accession>
<dbReference type="Gene3D" id="3.30.40.10">
    <property type="entry name" value="Zinc/RING finger domain, C3HC4 (zinc finger)"/>
    <property type="match status" value="1"/>
</dbReference>
<evidence type="ECO:0000256" key="3">
    <source>
        <dbReference type="ARBA" id="ARBA00022833"/>
    </source>
</evidence>
<dbReference type="InterPro" id="IPR013083">
    <property type="entry name" value="Znf_RING/FYVE/PHD"/>
</dbReference>
<dbReference type="InterPro" id="IPR011011">
    <property type="entry name" value="Znf_FYVE_PHD"/>
</dbReference>
<evidence type="ECO:0000256" key="2">
    <source>
        <dbReference type="ARBA" id="ARBA00022771"/>
    </source>
</evidence>
<keyword evidence="3" id="KW-0862">Zinc</keyword>
<dbReference type="EMBL" id="OX465081">
    <property type="protein sequence ID" value="CAI9287395.1"/>
    <property type="molecule type" value="Genomic_DNA"/>
</dbReference>
<protein>
    <recommendedName>
        <fullName evidence="6">Zinc finger PHD-type domain-containing protein</fullName>
    </recommendedName>
</protein>
<organism evidence="4 5">
    <name type="scientific">Lactuca saligna</name>
    <name type="common">Willowleaf lettuce</name>
    <dbReference type="NCBI Taxonomy" id="75948"/>
    <lineage>
        <taxon>Eukaryota</taxon>
        <taxon>Viridiplantae</taxon>
        <taxon>Streptophyta</taxon>
        <taxon>Embryophyta</taxon>
        <taxon>Tracheophyta</taxon>
        <taxon>Spermatophyta</taxon>
        <taxon>Magnoliopsida</taxon>
        <taxon>eudicotyledons</taxon>
        <taxon>Gunneridae</taxon>
        <taxon>Pentapetalae</taxon>
        <taxon>asterids</taxon>
        <taxon>campanulids</taxon>
        <taxon>Asterales</taxon>
        <taxon>Asteraceae</taxon>
        <taxon>Cichorioideae</taxon>
        <taxon>Cichorieae</taxon>
        <taxon>Lactucinae</taxon>
        <taxon>Lactuca</taxon>
    </lineage>
</organism>
<evidence type="ECO:0000313" key="4">
    <source>
        <dbReference type="EMBL" id="CAI9287395.1"/>
    </source>
</evidence>
<evidence type="ECO:0000313" key="5">
    <source>
        <dbReference type="Proteomes" id="UP001177003"/>
    </source>
</evidence>
<sequence length="133" mass="14967">MESGKSFTLCQLEAWSAEYKVRRGATRTLEVEEIDKNDDSCGLGGDGGELICCDNFPSTFHLTCLCVQCSCWICGNVVNDNEASSLDGLKCLQCEHKYHEECHGETKIERELMWFCGKAARRFIPGFISRLEL</sequence>
<keyword evidence="1" id="KW-0479">Metal-binding</keyword>
<proteinExistence type="predicted"/>
<keyword evidence="5" id="KW-1185">Reference proteome</keyword>
<dbReference type="GO" id="GO:0008270">
    <property type="term" value="F:zinc ion binding"/>
    <property type="evidence" value="ECO:0007669"/>
    <property type="project" value="UniProtKB-KW"/>
</dbReference>
<dbReference type="PANTHER" id="PTHR46508:SF2">
    <property type="entry name" value="INCREASED DNA METHYLATION 1"/>
    <property type="match status" value="1"/>
</dbReference>
<name>A0AA36EAY4_LACSI</name>
<dbReference type="AlphaFoldDB" id="A0AA36EAY4"/>
<dbReference type="Proteomes" id="UP001177003">
    <property type="component" value="Chromosome 5"/>
</dbReference>
<evidence type="ECO:0000256" key="1">
    <source>
        <dbReference type="ARBA" id="ARBA00022723"/>
    </source>
</evidence>
<evidence type="ECO:0008006" key="6">
    <source>
        <dbReference type="Google" id="ProtNLM"/>
    </source>
</evidence>
<dbReference type="PANTHER" id="PTHR46508">
    <property type="entry name" value="PHD FINGER FAMILY PROTEIN"/>
    <property type="match status" value="1"/>
</dbReference>
<gene>
    <name evidence="4" type="ORF">LSALG_LOCUS26758</name>
</gene>